<dbReference type="Pfam" id="PF01648">
    <property type="entry name" value="ACPS"/>
    <property type="match status" value="1"/>
</dbReference>
<feature type="binding site" evidence="13">
    <location>
        <position position="54"/>
    </location>
    <ligand>
        <name>CoA</name>
        <dbReference type="ChEBI" id="CHEBI:57287"/>
    </ligand>
</feature>
<dbReference type="EMBL" id="CP011509">
    <property type="protein sequence ID" value="AKJ00903.1"/>
    <property type="molecule type" value="Genomic_DNA"/>
</dbReference>
<reference evidence="17 19" key="1">
    <citation type="submission" date="2015-05" db="EMBL/GenBank/DDBJ databases">
        <title>Genome assembly of Archangium gephyra DSM 2261.</title>
        <authorList>
            <person name="Sharma G."/>
            <person name="Subramanian S."/>
        </authorList>
    </citation>
    <scope>NUCLEOTIDE SEQUENCE [LARGE SCALE GENOMIC DNA]</scope>
    <source>
        <strain evidence="17 19">DSM 2261</strain>
    </source>
</reference>
<dbReference type="InterPro" id="IPR037143">
    <property type="entry name" value="4-PPantetheinyl_Trfase_dom_sf"/>
</dbReference>
<evidence type="ECO:0000313" key="19">
    <source>
        <dbReference type="Proteomes" id="UP000035579"/>
    </source>
</evidence>
<feature type="binding site" evidence="14">
    <location>
        <position position="116"/>
    </location>
    <ligand>
        <name>Mg(2+)</name>
        <dbReference type="ChEBI" id="CHEBI:18420"/>
    </ligand>
</feature>
<dbReference type="InterPro" id="IPR008278">
    <property type="entry name" value="4-PPantetheinyl_Trfase_dom"/>
</dbReference>
<evidence type="ECO:0000313" key="20">
    <source>
        <dbReference type="Proteomes" id="UP000256345"/>
    </source>
</evidence>
<dbReference type="GO" id="GO:0008897">
    <property type="term" value="F:holo-[acyl-carrier-protein] synthase activity"/>
    <property type="evidence" value="ECO:0007669"/>
    <property type="project" value="InterPro"/>
</dbReference>
<evidence type="ECO:0000256" key="3">
    <source>
        <dbReference type="ARBA" id="ARBA00008342"/>
    </source>
</evidence>
<evidence type="ECO:0000313" key="17">
    <source>
        <dbReference type="EMBL" id="AKJ00903.1"/>
    </source>
</evidence>
<feature type="binding site" evidence="13">
    <location>
        <position position="159"/>
    </location>
    <ligand>
        <name>CoA</name>
        <dbReference type="ChEBI" id="CHEBI:57287"/>
    </ligand>
</feature>
<evidence type="ECO:0000256" key="5">
    <source>
        <dbReference type="ARBA" id="ARBA00011503"/>
    </source>
</evidence>
<name>A0AAC8Q4F8_9BACT</name>
<evidence type="ECO:0000256" key="10">
    <source>
        <dbReference type="ARBA" id="ARBA00031996"/>
    </source>
</evidence>
<evidence type="ECO:0000256" key="4">
    <source>
        <dbReference type="ARBA" id="ARBA00010990"/>
    </source>
</evidence>
<keyword evidence="7 18" id="KW-0808">Transferase</keyword>
<evidence type="ECO:0000256" key="12">
    <source>
        <dbReference type="ARBA" id="ARBA00049191"/>
    </source>
</evidence>
<feature type="binding site" evidence="13">
    <location>
        <position position="46"/>
    </location>
    <ligand>
        <name>CoA</name>
        <dbReference type="ChEBI" id="CHEBI:57287"/>
    </ligand>
</feature>
<keyword evidence="20" id="KW-1185">Reference proteome</keyword>
<evidence type="ECO:0000256" key="13">
    <source>
        <dbReference type="PIRSR" id="PIRSR603542-1"/>
    </source>
</evidence>
<dbReference type="EMBL" id="QUMU01000012">
    <property type="protein sequence ID" value="REG26071.1"/>
    <property type="molecule type" value="Genomic_DNA"/>
</dbReference>
<evidence type="ECO:0000259" key="16">
    <source>
        <dbReference type="Pfam" id="PF17837"/>
    </source>
</evidence>
<evidence type="ECO:0000256" key="2">
    <source>
        <dbReference type="ARBA" id="ARBA00004993"/>
    </source>
</evidence>
<dbReference type="GO" id="GO:0009366">
    <property type="term" value="C:enterobactin synthetase complex"/>
    <property type="evidence" value="ECO:0007669"/>
    <property type="project" value="InterPro"/>
</dbReference>
<comment type="catalytic activity">
    <reaction evidence="11">
        <text>apo-[aryl-carrier protein] + CoA = holo-[aryl-carrier protein] + adenosine 3',5'-bisphosphate + H(+)</text>
        <dbReference type="Rhea" id="RHEA:48404"/>
        <dbReference type="Rhea" id="RHEA-COMP:15903"/>
        <dbReference type="Rhea" id="RHEA-COMP:17557"/>
        <dbReference type="ChEBI" id="CHEBI:15378"/>
        <dbReference type="ChEBI" id="CHEBI:29999"/>
        <dbReference type="ChEBI" id="CHEBI:57287"/>
        <dbReference type="ChEBI" id="CHEBI:58343"/>
        <dbReference type="ChEBI" id="CHEBI:64479"/>
    </reaction>
</comment>
<comment type="pathway">
    <text evidence="2">Siderophore biosynthesis; enterobactin biosynthesis.</text>
</comment>
<dbReference type="Proteomes" id="UP000035579">
    <property type="component" value="Chromosome"/>
</dbReference>
<reference evidence="18 20" key="2">
    <citation type="submission" date="2018-08" db="EMBL/GenBank/DDBJ databases">
        <title>Genomic Encyclopedia of Archaeal and Bacterial Type Strains, Phase II (KMG-II): from individual species to whole genera.</title>
        <authorList>
            <person name="Goeker M."/>
        </authorList>
    </citation>
    <scope>NUCLEOTIDE SEQUENCE [LARGE SCALE GENOMIC DNA]</scope>
    <source>
        <strain evidence="18 20">DSM 2261</strain>
    </source>
</reference>
<feature type="domain" description="4'-phosphopantetheinyl transferase N-terminal" evidence="16">
    <location>
        <begin position="36"/>
        <end position="108"/>
    </location>
</feature>
<dbReference type="Pfam" id="PF17837">
    <property type="entry name" value="4PPT_N"/>
    <property type="match status" value="1"/>
</dbReference>
<dbReference type="GO" id="GO:0005829">
    <property type="term" value="C:cytosol"/>
    <property type="evidence" value="ECO:0007669"/>
    <property type="project" value="TreeGrafter"/>
</dbReference>
<sequence>MWRAERLRLPGGREVVLGWGEVGREDGSTLSPLEREGLARCRTDKRRREFIAGRLAAHRALALLEPEARAEVTVREDGPDAGRPLFSPGHGLALSISHSAELAVAAVSRGGALGVDLEQRVEAGGAFLEEAFAPGELAGYVPVCAGHVEPVTAAWALKEAVLKVWGVGLRAPLQKVALRPVLLQAGGDALCLRVTLDTWELPPGLGEPPPALAALLVAWRAGAVLALAG</sequence>
<dbReference type="PRINTS" id="PR01399">
    <property type="entry name" value="ENTSNTHTASED"/>
</dbReference>
<protein>
    <recommendedName>
        <fullName evidence="6">Enterobactin synthase component D</fullName>
    </recommendedName>
    <alternativeName>
        <fullName evidence="9">4'-phosphopantetheinyl transferase EntD</fullName>
    </alternativeName>
    <alternativeName>
        <fullName evidence="10">Enterochelin synthase D</fullName>
    </alternativeName>
</protein>
<dbReference type="Gene3D" id="3.90.470.20">
    <property type="entry name" value="4'-phosphopantetheinyl transferase domain"/>
    <property type="match status" value="1"/>
</dbReference>
<dbReference type="GO" id="GO:0000287">
    <property type="term" value="F:magnesium ion binding"/>
    <property type="evidence" value="ECO:0007669"/>
    <property type="project" value="InterPro"/>
</dbReference>
<keyword evidence="8" id="KW-0259">Enterobactin biosynthesis</keyword>
<comment type="similarity">
    <text evidence="4">Belongs to the P-Pant transferase superfamily. Gsp/Sfp/HetI/AcpT family.</text>
</comment>
<evidence type="ECO:0000256" key="1">
    <source>
        <dbReference type="ARBA" id="ARBA00003937"/>
    </source>
</evidence>
<feature type="binding site" evidence="13">
    <location>
        <position position="163"/>
    </location>
    <ligand>
        <name>CoA</name>
        <dbReference type="ChEBI" id="CHEBI:57287"/>
    </ligand>
</feature>
<dbReference type="PANTHER" id="PTHR12215">
    <property type="entry name" value="PHOSPHOPANTETHEINE TRANSFERASE"/>
    <property type="match status" value="1"/>
</dbReference>
<gene>
    <name evidence="17" type="ORF">AA314_02529</name>
    <name evidence="18" type="ORF">ATI61_112166</name>
</gene>
<dbReference type="AlphaFoldDB" id="A0AAC8Q4F8"/>
<dbReference type="Proteomes" id="UP000256345">
    <property type="component" value="Unassembled WGS sequence"/>
</dbReference>
<comment type="similarity">
    <text evidence="3">Belongs to the P-Pant transferase superfamily. EntD family.</text>
</comment>
<evidence type="ECO:0000256" key="6">
    <source>
        <dbReference type="ARBA" id="ARBA00019087"/>
    </source>
</evidence>
<feature type="domain" description="4'-phosphopantetheinyl transferase" evidence="15">
    <location>
        <begin position="113"/>
        <end position="175"/>
    </location>
</feature>
<dbReference type="InterPro" id="IPR050559">
    <property type="entry name" value="P-Pant_transferase_sf"/>
</dbReference>
<dbReference type="InterPro" id="IPR041354">
    <property type="entry name" value="4PPT_N"/>
</dbReference>
<feature type="binding site" evidence="13">
    <location>
        <begin position="97"/>
        <end position="98"/>
    </location>
    <ligand>
        <name>CoA</name>
        <dbReference type="ChEBI" id="CHEBI:57287"/>
    </ligand>
</feature>
<keyword evidence="14" id="KW-0479">Metal-binding</keyword>
<dbReference type="InterPro" id="IPR003542">
    <property type="entry name" value="Enbac_synth_compD-like"/>
</dbReference>
<comment type="cofactor">
    <cofactor evidence="14">
        <name>Mg(2+)</name>
        <dbReference type="ChEBI" id="CHEBI:18420"/>
    </cofactor>
</comment>
<dbReference type="GO" id="GO:0009239">
    <property type="term" value="P:enterobactin biosynthetic process"/>
    <property type="evidence" value="ECO:0007669"/>
    <property type="project" value="UniProtKB-KW"/>
</dbReference>
<feature type="binding site" evidence="14">
    <location>
        <position position="118"/>
    </location>
    <ligand>
        <name>Mg(2+)</name>
        <dbReference type="ChEBI" id="CHEBI:18420"/>
    </ligand>
</feature>
<proteinExistence type="inferred from homology"/>
<comment type="function">
    <text evidence="1">Involved in the biosynthesis of the siderophore enterobactin (enterochelin), which is a macrocyclic trimeric lactone of N-(2,3-dihydroxybenzoyl)-serine. The serine trilactone serves as a scaffolding for the three catechol functionalities that provide hexadentate coordination for the tightly ligated iron(2+) atoms. Plays an essential role in the assembly of the enterobactin by catalyzing the transfer of the 4'-phosphopantetheine (Ppant) moiety from coenzyme A to the apo-domains of both EntB (ArCP domain) and EntF (PCP domain) to yield their holo-forms which make them competent for the activation of 2,3-dihydroxybenzoate (DHB) and L-serine, respectively.</text>
</comment>
<evidence type="ECO:0000256" key="14">
    <source>
        <dbReference type="PIRSR" id="PIRSR603542-2"/>
    </source>
</evidence>
<evidence type="ECO:0000256" key="8">
    <source>
        <dbReference type="ARBA" id="ARBA00023191"/>
    </source>
</evidence>
<evidence type="ECO:0000313" key="18">
    <source>
        <dbReference type="EMBL" id="REG26071.1"/>
    </source>
</evidence>
<evidence type="ECO:0000256" key="7">
    <source>
        <dbReference type="ARBA" id="ARBA00022679"/>
    </source>
</evidence>
<dbReference type="GO" id="GO:0019878">
    <property type="term" value="P:lysine biosynthetic process via aminoadipic acid"/>
    <property type="evidence" value="ECO:0007669"/>
    <property type="project" value="TreeGrafter"/>
</dbReference>
<accession>A0AAC8Q4F8</accession>
<comment type="catalytic activity">
    <reaction evidence="12">
        <text>apo-[peptidyl-carrier protein] + CoA = holo-[peptidyl-carrier protein] + adenosine 3',5'-bisphosphate + H(+)</text>
        <dbReference type="Rhea" id="RHEA:46228"/>
        <dbReference type="Rhea" id="RHEA-COMP:11479"/>
        <dbReference type="Rhea" id="RHEA-COMP:11480"/>
        <dbReference type="ChEBI" id="CHEBI:15378"/>
        <dbReference type="ChEBI" id="CHEBI:29999"/>
        <dbReference type="ChEBI" id="CHEBI:57287"/>
        <dbReference type="ChEBI" id="CHEBI:58343"/>
        <dbReference type="ChEBI" id="CHEBI:64479"/>
    </reaction>
</comment>
<dbReference type="SUPFAM" id="SSF56214">
    <property type="entry name" value="4'-phosphopantetheinyl transferase"/>
    <property type="match status" value="2"/>
</dbReference>
<dbReference type="RefSeq" id="WP_082175093.1">
    <property type="nucleotide sequence ID" value="NZ_CP011509.1"/>
</dbReference>
<dbReference type="PANTHER" id="PTHR12215:SF10">
    <property type="entry name" value="L-AMINOADIPATE-SEMIALDEHYDE DEHYDROGENASE-PHOSPHOPANTETHEINYL TRANSFERASE"/>
    <property type="match status" value="1"/>
</dbReference>
<comment type="subunit">
    <text evidence="5">EntB, EntD, EntE, and EntF form a multienzyme complex called enterobactin synthase.</text>
</comment>
<evidence type="ECO:0000256" key="9">
    <source>
        <dbReference type="ARBA" id="ARBA00029894"/>
    </source>
</evidence>
<keyword evidence="14" id="KW-0460">Magnesium</keyword>
<organism evidence="17 19">
    <name type="scientific">Archangium gephyra</name>
    <dbReference type="NCBI Taxonomy" id="48"/>
    <lineage>
        <taxon>Bacteria</taxon>
        <taxon>Pseudomonadati</taxon>
        <taxon>Myxococcota</taxon>
        <taxon>Myxococcia</taxon>
        <taxon>Myxococcales</taxon>
        <taxon>Cystobacterineae</taxon>
        <taxon>Archangiaceae</taxon>
        <taxon>Archangium</taxon>
    </lineage>
</organism>
<evidence type="ECO:0000256" key="11">
    <source>
        <dbReference type="ARBA" id="ARBA00049176"/>
    </source>
</evidence>
<evidence type="ECO:0000259" key="15">
    <source>
        <dbReference type="Pfam" id="PF01648"/>
    </source>
</evidence>
<dbReference type="KEGG" id="age:AA314_02529"/>
<feature type="binding site" evidence="13">
    <location>
        <position position="116"/>
    </location>
    <ligand>
        <name>CoA</name>
        <dbReference type="ChEBI" id="CHEBI:57287"/>
    </ligand>
</feature>